<keyword evidence="7" id="KW-1185">Reference proteome</keyword>
<dbReference type="PANTHER" id="PTHR30417">
    <property type="entry name" value="N-ACETYLMURAMOYL-L-ALANINE AMIDASE AMID"/>
    <property type="match status" value="1"/>
</dbReference>
<dbReference type="Pfam" id="PF01510">
    <property type="entry name" value="Amidase_2"/>
    <property type="match status" value="1"/>
</dbReference>
<dbReference type="SUPFAM" id="SSF55846">
    <property type="entry name" value="N-acetylmuramoyl-L-alanine amidase-like"/>
    <property type="match status" value="1"/>
</dbReference>
<dbReference type="GO" id="GO:0071555">
    <property type="term" value="P:cell wall organization"/>
    <property type="evidence" value="ECO:0007669"/>
    <property type="project" value="UniProtKB-KW"/>
</dbReference>
<reference evidence="6 7" key="1">
    <citation type="submission" date="2018-07" db="EMBL/GenBank/DDBJ databases">
        <title>Genomic Encyclopedia of Type Strains, Phase IV (KMG-IV): sequencing the most valuable type-strain genomes for metagenomic binning, comparative biology and taxonomic classification.</title>
        <authorList>
            <person name="Goeker M."/>
        </authorList>
    </citation>
    <scope>NUCLEOTIDE SEQUENCE [LARGE SCALE GENOMIC DNA]</scope>
    <source>
        <strain evidence="6 7">DSM 21352</strain>
    </source>
</reference>
<evidence type="ECO:0000313" key="7">
    <source>
        <dbReference type="Proteomes" id="UP000255265"/>
    </source>
</evidence>
<comment type="caution">
    <text evidence="6">The sequence shown here is derived from an EMBL/GenBank/DDBJ whole genome shotgun (WGS) entry which is preliminary data.</text>
</comment>
<name>A0A370F8R9_9BURK</name>
<dbReference type="EMBL" id="QQAV01000009">
    <property type="protein sequence ID" value="RDI21214.1"/>
    <property type="molecule type" value="Genomic_DNA"/>
</dbReference>
<evidence type="ECO:0000259" key="5">
    <source>
        <dbReference type="SMART" id="SM00644"/>
    </source>
</evidence>
<dbReference type="GO" id="GO:0009254">
    <property type="term" value="P:peptidoglycan turnover"/>
    <property type="evidence" value="ECO:0007669"/>
    <property type="project" value="TreeGrafter"/>
</dbReference>
<dbReference type="Gene3D" id="3.40.80.10">
    <property type="entry name" value="Peptidoglycan recognition protein-like"/>
    <property type="match status" value="1"/>
</dbReference>
<protein>
    <recommendedName>
        <fullName evidence="2">N-acetylmuramoyl-L-alanine amidase</fullName>
        <ecNumber evidence="2">3.5.1.28</ecNumber>
    </recommendedName>
</protein>
<feature type="domain" description="N-acetylmuramoyl-L-alanine amidase" evidence="5">
    <location>
        <begin position="21"/>
        <end position="186"/>
    </location>
</feature>
<dbReference type="InterPro" id="IPR036505">
    <property type="entry name" value="Amidase/PGRP_sf"/>
</dbReference>
<evidence type="ECO:0000256" key="3">
    <source>
        <dbReference type="ARBA" id="ARBA00022801"/>
    </source>
</evidence>
<evidence type="ECO:0000256" key="4">
    <source>
        <dbReference type="ARBA" id="ARBA00023316"/>
    </source>
</evidence>
<dbReference type="GO" id="GO:0009253">
    <property type="term" value="P:peptidoglycan catabolic process"/>
    <property type="evidence" value="ECO:0007669"/>
    <property type="project" value="InterPro"/>
</dbReference>
<dbReference type="EC" id="3.5.1.28" evidence="2"/>
<dbReference type="AlphaFoldDB" id="A0A370F8R9"/>
<comment type="catalytic activity">
    <reaction evidence="1">
        <text>Hydrolyzes the link between N-acetylmuramoyl residues and L-amino acid residues in certain cell-wall glycopeptides.</text>
        <dbReference type="EC" id="3.5.1.28"/>
    </reaction>
</comment>
<keyword evidence="4" id="KW-0961">Cell wall biogenesis/degradation</keyword>
<dbReference type="RefSeq" id="WP_170159429.1">
    <property type="nucleotide sequence ID" value="NZ_QQAV01000009.1"/>
</dbReference>
<dbReference type="Proteomes" id="UP000255265">
    <property type="component" value="Unassembled WGS sequence"/>
</dbReference>
<organism evidence="6 7">
    <name type="scientific">Pseudacidovorax intermedius</name>
    <dbReference type="NCBI Taxonomy" id="433924"/>
    <lineage>
        <taxon>Bacteria</taxon>
        <taxon>Pseudomonadati</taxon>
        <taxon>Pseudomonadota</taxon>
        <taxon>Betaproteobacteria</taxon>
        <taxon>Burkholderiales</taxon>
        <taxon>Comamonadaceae</taxon>
        <taxon>Pseudacidovorax</taxon>
    </lineage>
</organism>
<dbReference type="InterPro" id="IPR051206">
    <property type="entry name" value="NAMLAA_amidase_2"/>
</dbReference>
<dbReference type="SMART" id="SM00644">
    <property type="entry name" value="Ami_2"/>
    <property type="match status" value="1"/>
</dbReference>
<evidence type="ECO:0000313" key="6">
    <source>
        <dbReference type="EMBL" id="RDI21214.1"/>
    </source>
</evidence>
<proteinExistence type="predicted"/>
<sequence>MRIANHRLIAEDGDNDVTFIDTPNQSAPIKPLYLIIHYTAGTSLDGAVSWFRNPAAQASAHLVIDRDGSIVQMVAFNKRAWHAGKSSWGELESMNQYAIGIELVNAGKLRQNGAGEWVNWSGKRIDPSEVIVATHPQESSSAGWQEYPEAQLEAAIAAGLALHVQYGFTDILGHEDVSPGRKVDPGPAFPMNSFRSRVLGRA</sequence>
<dbReference type="InterPro" id="IPR002502">
    <property type="entry name" value="Amidase_domain"/>
</dbReference>
<gene>
    <name evidence="6" type="ORF">DFR41_10910</name>
</gene>
<accession>A0A370F8R9</accession>
<evidence type="ECO:0000256" key="1">
    <source>
        <dbReference type="ARBA" id="ARBA00001561"/>
    </source>
</evidence>
<dbReference type="GO" id="GO:0008745">
    <property type="term" value="F:N-acetylmuramoyl-L-alanine amidase activity"/>
    <property type="evidence" value="ECO:0007669"/>
    <property type="project" value="UniProtKB-EC"/>
</dbReference>
<dbReference type="PANTHER" id="PTHR30417:SF1">
    <property type="entry name" value="N-ACETYLMURAMOYL-L-ALANINE AMIDASE AMID"/>
    <property type="match status" value="1"/>
</dbReference>
<dbReference type="CDD" id="cd06583">
    <property type="entry name" value="PGRP"/>
    <property type="match status" value="1"/>
</dbReference>
<evidence type="ECO:0000256" key="2">
    <source>
        <dbReference type="ARBA" id="ARBA00011901"/>
    </source>
</evidence>
<keyword evidence="3" id="KW-0378">Hydrolase</keyword>